<organism evidence="2 3">
    <name type="scientific">Parthenolecanium corni</name>
    <dbReference type="NCBI Taxonomy" id="536013"/>
    <lineage>
        <taxon>Eukaryota</taxon>
        <taxon>Metazoa</taxon>
        <taxon>Ecdysozoa</taxon>
        <taxon>Arthropoda</taxon>
        <taxon>Hexapoda</taxon>
        <taxon>Insecta</taxon>
        <taxon>Pterygota</taxon>
        <taxon>Neoptera</taxon>
        <taxon>Paraneoptera</taxon>
        <taxon>Hemiptera</taxon>
        <taxon>Sternorrhyncha</taxon>
        <taxon>Coccoidea</taxon>
        <taxon>Coccidae</taxon>
        <taxon>Parthenolecanium</taxon>
    </lineage>
</organism>
<proteinExistence type="predicted"/>
<dbReference type="AlphaFoldDB" id="A0AAN9TGL6"/>
<accession>A0AAN9TGL6</accession>
<protein>
    <submittedName>
        <fullName evidence="2">Uncharacterized protein</fullName>
    </submittedName>
</protein>
<keyword evidence="3" id="KW-1185">Reference proteome</keyword>
<gene>
    <name evidence="2" type="ORF">V9T40_004666</name>
</gene>
<feature type="region of interest" description="Disordered" evidence="1">
    <location>
        <begin position="101"/>
        <end position="132"/>
    </location>
</feature>
<reference evidence="2 3" key="1">
    <citation type="submission" date="2024-03" db="EMBL/GenBank/DDBJ databases">
        <title>Adaptation during the transition from Ophiocordyceps entomopathogen to insect associate is accompanied by gene loss and intensified selection.</title>
        <authorList>
            <person name="Ward C.M."/>
            <person name="Onetto C.A."/>
            <person name="Borneman A.R."/>
        </authorList>
    </citation>
    <scope>NUCLEOTIDE SEQUENCE [LARGE SCALE GENOMIC DNA]</scope>
    <source>
        <strain evidence="2">AWRI1</strain>
        <tissue evidence="2">Single Adult Female</tissue>
    </source>
</reference>
<evidence type="ECO:0000313" key="2">
    <source>
        <dbReference type="EMBL" id="KAK7583703.1"/>
    </source>
</evidence>
<dbReference type="EMBL" id="JBBCAQ010000032">
    <property type="protein sequence ID" value="KAK7583703.1"/>
    <property type="molecule type" value="Genomic_DNA"/>
</dbReference>
<sequence length="132" mass="14902">MSSLRKISALYQFYQNHVHKLGLPLAENQKCLRTFRCKTRKVVAGGKLASRLPSADEVMLNDNDERSPGPESGTGCTVVSLLSERPRVASFDHDRTPFCEYVADPTPLRPHTSSHFEKRDTERGNKDVTRDE</sequence>
<name>A0AAN9TGL6_9HEMI</name>
<dbReference type="Proteomes" id="UP001367676">
    <property type="component" value="Unassembled WGS sequence"/>
</dbReference>
<evidence type="ECO:0000256" key="1">
    <source>
        <dbReference type="SAM" id="MobiDB-lite"/>
    </source>
</evidence>
<feature type="region of interest" description="Disordered" evidence="1">
    <location>
        <begin position="55"/>
        <end position="76"/>
    </location>
</feature>
<comment type="caution">
    <text evidence="2">The sequence shown here is derived from an EMBL/GenBank/DDBJ whole genome shotgun (WGS) entry which is preliminary data.</text>
</comment>
<evidence type="ECO:0000313" key="3">
    <source>
        <dbReference type="Proteomes" id="UP001367676"/>
    </source>
</evidence>
<feature type="compositionally biased region" description="Basic and acidic residues" evidence="1">
    <location>
        <begin position="114"/>
        <end position="132"/>
    </location>
</feature>